<dbReference type="SUPFAM" id="SSF88723">
    <property type="entry name" value="PIN domain-like"/>
    <property type="match status" value="1"/>
</dbReference>
<sequence length="129" mass="14980">MKLTIIVDANPIISALLGGFSRQILFNHNFNFITTYYTLNEVRKYIPYIAKKADVSEEYILSALELIPLKVYQNTEYSSFLPKAKVLITDQKDVDILALALKFEYPLWSNDLHFENIPNIKLMKTKDFV</sequence>
<dbReference type="Proteomes" id="UP000178930">
    <property type="component" value="Unassembled WGS sequence"/>
</dbReference>
<dbReference type="Pfam" id="PF10130">
    <property type="entry name" value="PIN_2"/>
    <property type="match status" value="1"/>
</dbReference>
<gene>
    <name evidence="2" type="ORF">A2729_01425</name>
</gene>
<evidence type="ECO:0000313" key="3">
    <source>
        <dbReference type="Proteomes" id="UP000178930"/>
    </source>
</evidence>
<protein>
    <recommendedName>
        <fullName evidence="1">PIN domain-containing protein</fullName>
    </recommendedName>
</protein>
<dbReference type="Gene3D" id="3.40.50.1010">
    <property type="entry name" value="5'-nuclease"/>
    <property type="match status" value="1"/>
</dbReference>
<accession>A0A1G1XU66</accession>
<name>A0A1G1XU66_9BACT</name>
<organism evidence="2 3">
    <name type="scientific">Candidatus Buchananbacteria bacterium RIFCSPHIGHO2_01_FULL_39_14</name>
    <dbReference type="NCBI Taxonomy" id="1797532"/>
    <lineage>
        <taxon>Bacteria</taxon>
        <taxon>Candidatus Buchananiibacteriota</taxon>
    </lineage>
</organism>
<reference evidence="2 3" key="1">
    <citation type="journal article" date="2016" name="Nat. Commun.">
        <title>Thousands of microbial genomes shed light on interconnected biogeochemical processes in an aquifer system.</title>
        <authorList>
            <person name="Anantharaman K."/>
            <person name="Brown C.T."/>
            <person name="Hug L.A."/>
            <person name="Sharon I."/>
            <person name="Castelle C.J."/>
            <person name="Probst A.J."/>
            <person name="Thomas B.C."/>
            <person name="Singh A."/>
            <person name="Wilkins M.J."/>
            <person name="Karaoz U."/>
            <person name="Brodie E.L."/>
            <person name="Williams K.H."/>
            <person name="Hubbard S.S."/>
            <person name="Banfield J.F."/>
        </authorList>
    </citation>
    <scope>NUCLEOTIDE SEQUENCE [LARGE SCALE GENOMIC DNA]</scope>
</reference>
<feature type="domain" description="PIN" evidence="1">
    <location>
        <begin position="6"/>
        <end position="114"/>
    </location>
</feature>
<dbReference type="InterPro" id="IPR029060">
    <property type="entry name" value="PIN-like_dom_sf"/>
</dbReference>
<dbReference type="EMBL" id="MHIB01000035">
    <property type="protein sequence ID" value="OGY43514.1"/>
    <property type="molecule type" value="Genomic_DNA"/>
</dbReference>
<dbReference type="STRING" id="1797532.A2729_01425"/>
<comment type="caution">
    <text evidence="2">The sequence shown here is derived from an EMBL/GenBank/DDBJ whole genome shotgun (WGS) entry which is preliminary data.</text>
</comment>
<evidence type="ECO:0000259" key="1">
    <source>
        <dbReference type="Pfam" id="PF10130"/>
    </source>
</evidence>
<dbReference type="AlphaFoldDB" id="A0A1G1XU66"/>
<evidence type="ECO:0000313" key="2">
    <source>
        <dbReference type="EMBL" id="OGY43514.1"/>
    </source>
</evidence>
<dbReference type="InterPro" id="IPR002716">
    <property type="entry name" value="PIN_dom"/>
</dbReference>
<proteinExistence type="predicted"/>